<accession>A0ABP0REY8</accession>
<name>A0ABP0REY8_9DINO</name>
<gene>
    <name evidence="1" type="ORF">SCF082_LOCUS46297</name>
</gene>
<keyword evidence="2" id="KW-1185">Reference proteome</keyword>
<proteinExistence type="predicted"/>
<evidence type="ECO:0000313" key="1">
    <source>
        <dbReference type="EMBL" id="CAK9098814.1"/>
    </source>
</evidence>
<organism evidence="1 2">
    <name type="scientific">Durusdinium trenchii</name>
    <dbReference type="NCBI Taxonomy" id="1381693"/>
    <lineage>
        <taxon>Eukaryota</taxon>
        <taxon>Sar</taxon>
        <taxon>Alveolata</taxon>
        <taxon>Dinophyceae</taxon>
        <taxon>Suessiales</taxon>
        <taxon>Symbiodiniaceae</taxon>
        <taxon>Durusdinium</taxon>
    </lineage>
</organism>
<dbReference type="Proteomes" id="UP001642464">
    <property type="component" value="Unassembled WGS sequence"/>
</dbReference>
<evidence type="ECO:0000313" key="2">
    <source>
        <dbReference type="Proteomes" id="UP001642464"/>
    </source>
</evidence>
<comment type="caution">
    <text evidence="1">The sequence shown here is derived from an EMBL/GenBank/DDBJ whole genome shotgun (WGS) entry which is preliminary data.</text>
</comment>
<protein>
    <submittedName>
        <fullName evidence="1">Uncharacterized protein</fullName>
    </submittedName>
</protein>
<dbReference type="EMBL" id="CAXAMM010041350">
    <property type="protein sequence ID" value="CAK9098814.1"/>
    <property type="molecule type" value="Genomic_DNA"/>
</dbReference>
<sequence length="57" mass="6323">MWLHGGLGLSNELWAFDTKVSNWSFVSQAGYRTLGNFQMPRATGALAERHPCLNAIT</sequence>
<reference evidence="1 2" key="1">
    <citation type="submission" date="2024-02" db="EMBL/GenBank/DDBJ databases">
        <authorList>
            <person name="Chen Y."/>
            <person name="Shah S."/>
            <person name="Dougan E. K."/>
            <person name="Thang M."/>
            <person name="Chan C."/>
        </authorList>
    </citation>
    <scope>NUCLEOTIDE SEQUENCE [LARGE SCALE GENOMIC DNA]</scope>
</reference>